<dbReference type="InterPro" id="IPR027417">
    <property type="entry name" value="P-loop_NTPase"/>
</dbReference>
<gene>
    <name evidence="6" type="ORF">SAMN05443668_12010</name>
</gene>
<reference evidence="6 7" key="1">
    <citation type="submission" date="2016-11" db="EMBL/GenBank/DDBJ databases">
        <authorList>
            <person name="Jaros S."/>
            <person name="Januszkiewicz K."/>
            <person name="Wedrychowicz H."/>
        </authorList>
    </citation>
    <scope>NUCLEOTIDE SEQUENCE [LARGE SCALE GENOMIC DNA]</scope>
    <source>
        <strain evidence="6 7">DSM 46144</strain>
    </source>
</reference>
<dbReference type="SUPFAM" id="SSF52540">
    <property type="entry name" value="P-loop containing nucleoside triphosphate hydrolases"/>
    <property type="match status" value="1"/>
</dbReference>
<evidence type="ECO:0000256" key="3">
    <source>
        <dbReference type="PROSITE-ProRule" id="PRU00221"/>
    </source>
</evidence>
<dbReference type="Pfam" id="PF05729">
    <property type="entry name" value="NACHT"/>
    <property type="match status" value="1"/>
</dbReference>
<dbReference type="InterPro" id="IPR036322">
    <property type="entry name" value="WD40_repeat_dom_sf"/>
</dbReference>
<evidence type="ECO:0000259" key="5">
    <source>
        <dbReference type="PROSITE" id="PS50837"/>
    </source>
</evidence>
<protein>
    <submittedName>
        <fullName evidence="6">WD40 repeat</fullName>
    </submittedName>
</protein>
<dbReference type="STRING" id="134849.SAMN05443668_12010"/>
<accession>A0A1M7RLC1</accession>
<dbReference type="AlphaFoldDB" id="A0A1M7RLC1"/>
<dbReference type="Gene3D" id="2.130.10.10">
    <property type="entry name" value="YVTN repeat-like/Quinoprotein amine dehydrogenase"/>
    <property type="match status" value="2"/>
</dbReference>
<feature type="transmembrane region" description="Helical" evidence="4">
    <location>
        <begin position="457"/>
        <end position="475"/>
    </location>
</feature>
<evidence type="ECO:0000313" key="7">
    <source>
        <dbReference type="Proteomes" id="UP000184440"/>
    </source>
</evidence>
<feature type="repeat" description="WD" evidence="3">
    <location>
        <begin position="1056"/>
        <end position="1093"/>
    </location>
</feature>
<keyword evidence="1 3" id="KW-0853">WD repeat</keyword>
<feature type="transmembrane region" description="Helical" evidence="4">
    <location>
        <begin position="538"/>
        <end position="563"/>
    </location>
</feature>
<keyword evidence="7" id="KW-1185">Reference proteome</keyword>
<dbReference type="PROSITE" id="PS50082">
    <property type="entry name" value="WD_REPEATS_2"/>
    <property type="match status" value="1"/>
</dbReference>
<dbReference type="SMART" id="SM00320">
    <property type="entry name" value="WD40"/>
    <property type="match status" value="4"/>
</dbReference>
<dbReference type="Gene3D" id="3.40.50.300">
    <property type="entry name" value="P-loop containing nucleotide triphosphate hydrolases"/>
    <property type="match status" value="1"/>
</dbReference>
<dbReference type="InterPro" id="IPR001680">
    <property type="entry name" value="WD40_rpt"/>
</dbReference>
<evidence type="ECO:0000256" key="2">
    <source>
        <dbReference type="ARBA" id="ARBA00022737"/>
    </source>
</evidence>
<dbReference type="Pfam" id="PF00400">
    <property type="entry name" value="WD40"/>
    <property type="match status" value="1"/>
</dbReference>
<evidence type="ECO:0000313" key="6">
    <source>
        <dbReference type="EMBL" id="SHN47054.1"/>
    </source>
</evidence>
<organism evidence="6 7">
    <name type="scientific">Cryptosporangium aurantiacum</name>
    <dbReference type="NCBI Taxonomy" id="134849"/>
    <lineage>
        <taxon>Bacteria</taxon>
        <taxon>Bacillati</taxon>
        <taxon>Actinomycetota</taxon>
        <taxon>Actinomycetes</taxon>
        <taxon>Cryptosporangiales</taxon>
        <taxon>Cryptosporangiaceae</taxon>
        <taxon>Cryptosporangium</taxon>
    </lineage>
</organism>
<dbReference type="RefSeq" id="WP_073264578.1">
    <property type="nucleotide sequence ID" value="NZ_FRCS01000020.1"/>
</dbReference>
<dbReference type="PROSITE" id="PS50294">
    <property type="entry name" value="WD_REPEATS_REGION"/>
    <property type="match status" value="1"/>
</dbReference>
<evidence type="ECO:0000256" key="1">
    <source>
        <dbReference type="ARBA" id="ARBA00022574"/>
    </source>
</evidence>
<dbReference type="Proteomes" id="UP000184440">
    <property type="component" value="Unassembled WGS sequence"/>
</dbReference>
<keyword evidence="2" id="KW-0677">Repeat</keyword>
<name>A0A1M7RLC1_9ACTN</name>
<sequence length="1093" mass="116918">MVSNRGKTLAYVFGGALVTFAVLALVTSLTVSAVVVGVVVSLFGLAVQMVSSWRPPRQPPDPEVVARDLAKSLNAQWTNEASQRGLEQHRVVRVTWSPTARPVVDGAPVAPASTVTFGGDGAMSSPFEQLIEELAAGYRAIESRRLVILGQPGTGKTVLALLLTLGLVRDRTEGTPVPVLLSASTWDPVVESMEDWFVRSLADAQFAGSPALPRLLLEQNLLLPVVDGLDEVPEAARREAVRRINRAIADDRPIVVTCRAAEYEDVIAGGAPALRRAPVIEVNPLEPDDVVEYLGRVAWPAEMSWEPVFAALRDTPDSPVALALSTPLTVWMTRTIYDRCGGDPAELLDAARFENRHAIEDYLHARIIEASFVEPRRRAAPGAPPHWSPEDAQRWLTYLARYLHAYRERDLAWWRMSDRLPPQVALFAVLVAGGSLLALVSALIAVTIVGASIETSLINSGLIGAAVAIAAGMSWSMSSGRRPTRLVLFSPGTARRVGTAFGRTLVPGLQMVLLATAAAVLFAAVASGSWTLEGVRAVSALIGGGTGLAVGVALVRAMDVWFSGPAESSREATALGLLREDFRAALFSAAACGVVVVLTWGPLIIVGAFLGDLVSQLLVEGPGAPGEPSWGERAGWGLSAWWASTTEDVVAILVIAGLVGALIALVVVLTRAWGRFTVARVALRASRRLPLRLLTFLSYAQEAGLLRQSGGQYQFRHASLQEQLISRLLTEPGAADAPSPRRLSAAWAAVVWLTVSAVLLVPTVSAKLPRDRSHTLTAGYAWAVDRVAVRPDGSVHILDHVGNLWTFGSTGLSRGWNALVDDDTEHWAFSPDGRYLAAVRRGTTALWDADRAKPVSGPLADLTRDARAVAFGADGESVAVLGRDGAVRLWRRDSIWHSDSASTSGEQPPRPTVVRQPAVRPCAEPAVPGERVRAAEGMALSPDGRSVAVSCGTFVRLYDLTTGKRTRQIVLRGVGGEYRDLLLLAFSRHGDVLVGSVHDVDLKLWDPATGKTVGHSIDDAQVVAASPLADLVVTGDEDGVIQRWSTRTGLRIGAPLVGHTDGIRQLAVSVDGRWLVSTSDDDTIRRWDLEVTP</sequence>
<keyword evidence="4" id="KW-1133">Transmembrane helix</keyword>
<feature type="domain" description="NACHT" evidence="5">
    <location>
        <begin position="144"/>
        <end position="232"/>
    </location>
</feature>
<proteinExistence type="predicted"/>
<keyword evidence="4" id="KW-0472">Membrane</keyword>
<dbReference type="InterPro" id="IPR015943">
    <property type="entry name" value="WD40/YVTN_repeat-like_dom_sf"/>
</dbReference>
<dbReference type="SUPFAM" id="SSF50978">
    <property type="entry name" value="WD40 repeat-like"/>
    <property type="match status" value="1"/>
</dbReference>
<feature type="transmembrane region" description="Helical" evidence="4">
    <location>
        <begin position="424"/>
        <end position="451"/>
    </location>
</feature>
<feature type="transmembrane region" description="Helical" evidence="4">
    <location>
        <begin position="745"/>
        <end position="764"/>
    </location>
</feature>
<feature type="transmembrane region" description="Helical" evidence="4">
    <location>
        <begin position="584"/>
        <end position="610"/>
    </location>
</feature>
<dbReference type="InterPro" id="IPR007111">
    <property type="entry name" value="NACHT_NTPase"/>
</dbReference>
<dbReference type="PANTHER" id="PTHR19848:SF8">
    <property type="entry name" value="F-BOX AND WD REPEAT DOMAIN CONTAINING 7"/>
    <property type="match status" value="1"/>
</dbReference>
<feature type="transmembrane region" description="Helical" evidence="4">
    <location>
        <begin position="649"/>
        <end position="669"/>
    </location>
</feature>
<feature type="transmembrane region" description="Helical" evidence="4">
    <location>
        <begin position="20"/>
        <end position="47"/>
    </location>
</feature>
<keyword evidence="4" id="KW-0812">Transmembrane</keyword>
<dbReference type="OrthoDB" id="419058at2"/>
<evidence type="ECO:0000256" key="4">
    <source>
        <dbReference type="SAM" id="Phobius"/>
    </source>
</evidence>
<dbReference type="EMBL" id="FRCS01000020">
    <property type="protein sequence ID" value="SHN47054.1"/>
    <property type="molecule type" value="Genomic_DNA"/>
</dbReference>
<dbReference type="PANTHER" id="PTHR19848">
    <property type="entry name" value="WD40 REPEAT PROTEIN"/>
    <property type="match status" value="1"/>
</dbReference>
<dbReference type="PROSITE" id="PS50837">
    <property type="entry name" value="NACHT"/>
    <property type="match status" value="1"/>
</dbReference>
<feature type="transmembrane region" description="Helical" evidence="4">
    <location>
        <begin position="511"/>
        <end position="532"/>
    </location>
</feature>